<evidence type="ECO:0000313" key="2">
    <source>
        <dbReference type="Proteomes" id="UP000217696"/>
    </source>
</evidence>
<organism evidence="1 2">
    <name type="scientific">Aneurinibacillus soli</name>
    <dbReference type="NCBI Taxonomy" id="1500254"/>
    <lineage>
        <taxon>Bacteria</taxon>
        <taxon>Bacillati</taxon>
        <taxon>Bacillota</taxon>
        <taxon>Bacilli</taxon>
        <taxon>Bacillales</taxon>
        <taxon>Paenibacillaceae</taxon>
        <taxon>Aneurinibacillus group</taxon>
        <taxon>Aneurinibacillus</taxon>
    </lineage>
</organism>
<keyword evidence="2" id="KW-1185">Reference proteome</keyword>
<gene>
    <name evidence="1" type="ORF">CB4_01445</name>
</gene>
<dbReference type="AlphaFoldDB" id="A0A0U5B8M5"/>
<dbReference type="EMBL" id="AP017312">
    <property type="protein sequence ID" value="BAU27276.1"/>
    <property type="molecule type" value="Genomic_DNA"/>
</dbReference>
<sequence>MGNILENRTIEENFFEIAQDFQSKLDIIQSSHKIEINILKENVEHLNQHLIQIQELLKKDKNKKMNISINWYKFFRTSHLYIGLSTSILMIIVCIAGLIFRHPTLFGISTTISSLNSGMFIIGNYKIDFTFLVDIMAITLLYLIGSGIGMWYYPKMLKKRKEKIKKEMKKVA</sequence>
<reference evidence="1 2" key="1">
    <citation type="submission" date="2015-12" db="EMBL/GenBank/DDBJ databases">
        <title>Genome sequence of Aneurinibacillus soli.</title>
        <authorList>
            <person name="Lee J.S."/>
            <person name="Lee K.C."/>
            <person name="Kim K.K."/>
            <person name="Lee B.W."/>
        </authorList>
    </citation>
    <scope>NUCLEOTIDE SEQUENCE [LARGE SCALE GENOMIC DNA]</scope>
    <source>
        <strain evidence="1 2">CB4</strain>
    </source>
</reference>
<dbReference type="RefSeq" id="WP_096464483.1">
    <property type="nucleotide sequence ID" value="NZ_AP017312.1"/>
</dbReference>
<name>A0A0U5B8M5_9BACL</name>
<dbReference type="Proteomes" id="UP000217696">
    <property type="component" value="Chromosome"/>
</dbReference>
<proteinExistence type="predicted"/>
<evidence type="ECO:0000313" key="1">
    <source>
        <dbReference type="EMBL" id="BAU27276.1"/>
    </source>
</evidence>
<dbReference type="OrthoDB" id="10002789at2"/>
<protein>
    <submittedName>
        <fullName evidence="1">Uncharacterized protein</fullName>
    </submittedName>
</protein>
<dbReference type="KEGG" id="asoc:CB4_01445"/>
<accession>A0A0U5B8M5</accession>